<protein>
    <submittedName>
        <fullName evidence="1">Uncharacterized protein</fullName>
    </submittedName>
</protein>
<dbReference type="EMBL" id="AP021875">
    <property type="protein sequence ID" value="BBO73266.1"/>
    <property type="molecule type" value="Genomic_DNA"/>
</dbReference>
<dbReference type="Proteomes" id="UP000427769">
    <property type="component" value="Chromosome"/>
</dbReference>
<proteinExistence type="predicted"/>
<accession>A0A5K7YVD0</accession>
<gene>
    <name evidence="1" type="ORF">DSCW_06830</name>
</gene>
<sequence>MPDISEKNQGDPQQGKALILRIMDKSKEKNQRQKKKNGRHHIVSSACAVDGDDRMGGAQQHCGIRCKTVTHFIKANSNTTEEYKQQHHIQYVCMI</sequence>
<dbReference type="AlphaFoldDB" id="A0A5K7YVD0"/>
<evidence type="ECO:0000313" key="2">
    <source>
        <dbReference type="Proteomes" id="UP000427769"/>
    </source>
</evidence>
<organism evidence="1 2">
    <name type="scientific">Desulfosarcina widdelii</name>
    <dbReference type="NCBI Taxonomy" id="947919"/>
    <lineage>
        <taxon>Bacteria</taxon>
        <taxon>Pseudomonadati</taxon>
        <taxon>Thermodesulfobacteriota</taxon>
        <taxon>Desulfobacteria</taxon>
        <taxon>Desulfobacterales</taxon>
        <taxon>Desulfosarcinaceae</taxon>
        <taxon>Desulfosarcina</taxon>
    </lineage>
</organism>
<keyword evidence="2" id="KW-1185">Reference proteome</keyword>
<reference evidence="1 2" key="1">
    <citation type="submission" date="2019-11" db="EMBL/GenBank/DDBJ databases">
        <title>Comparative genomics of hydrocarbon-degrading Desulfosarcina strains.</title>
        <authorList>
            <person name="Watanabe M."/>
            <person name="Kojima H."/>
            <person name="Fukui M."/>
        </authorList>
    </citation>
    <scope>NUCLEOTIDE SEQUENCE [LARGE SCALE GENOMIC DNA]</scope>
    <source>
        <strain evidence="1 2">PP31</strain>
    </source>
</reference>
<evidence type="ECO:0000313" key="1">
    <source>
        <dbReference type="EMBL" id="BBO73266.1"/>
    </source>
</evidence>
<dbReference type="KEGG" id="dwd:DSCW_06830"/>
<name>A0A5K7YVD0_9BACT</name>